<feature type="region of interest" description="Disordered" evidence="4">
    <location>
        <begin position="74"/>
        <end position="97"/>
    </location>
</feature>
<dbReference type="PANTHER" id="PTHR22812">
    <property type="entry name" value="CHROMOBOX PROTEIN"/>
    <property type="match status" value="1"/>
</dbReference>
<keyword evidence="3" id="KW-0539">Nucleus</keyword>
<dbReference type="InterPro" id="IPR000953">
    <property type="entry name" value="Chromo/chromo_shadow_dom"/>
</dbReference>
<dbReference type="Pfam" id="PF01393">
    <property type="entry name" value="Chromo_shadow"/>
    <property type="match status" value="1"/>
</dbReference>
<dbReference type="GO" id="GO:0005694">
    <property type="term" value="C:chromosome"/>
    <property type="evidence" value="ECO:0007669"/>
    <property type="project" value="UniProtKB-ARBA"/>
</dbReference>
<sequence length="97" mass="10906">MIIENPEEQKVLTGFDRGLEPFKILGANDSCGEVMFLMMWKGSDHADIVPASVANIRCPQLVIRFYEEHLVWNSNESGEESDESEDSEDSELDEGTP</sequence>
<reference evidence="6" key="1">
    <citation type="journal article" date="2013" name="Science">
        <title>Stepwise evolution of essential centromere function in a Drosophila neogene.</title>
        <authorList>
            <person name="Ross B.D."/>
            <person name="Rosin L."/>
            <person name="Thomae A.W."/>
            <person name="Hiatt M.A."/>
            <person name="Vermaak D."/>
            <person name="de la Cruz A.F."/>
            <person name="Imhof A."/>
            <person name="Mellone B.G."/>
            <person name="Malik H.S."/>
        </authorList>
    </citation>
    <scope>NUCLEOTIDE SEQUENCE</scope>
</reference>
<dbReference type="SUPFAM" id="SSF54160">
    <property type="entry name" value="Chromo domain-like"/>
    <property type="match status" value="1"/>
</dbReference>
<name>R9QYT4_9MUSC</name>
<evidence type="ECO:0000256" key="4">
    <source>
        <dbReference type="SAM" id="MobiDB-lite"/>
    </source>
</evidence>
<keyword evidence="2" id="KW-0677">Repeat</keyword>
<evidence type="ECO:0000259" key="5">
    <source>
        <dbReference type="PROSITE" id="PS50013"/>
    </source>
</evidence>
<feature type="domain" description="Chromo" evidence="5">
    <location>
        <begin position="19"/>
        <end position="77"/>
    </location>
</feature>
<gene>
    <name evidence="6" type="primary">HP6</name>
</gene>
<dbReference type="SMART" id="SM00300">
    <property type="entry name" value="ChSh"/>
    <property type="match status" value="1"/>
</dbReference>
<evidence type="ECO:0000256" key="3">
    <source>
        <dbReference type="ARBA" id="ARBA00023242"/>
    </source>
</evidence>
<proteinExistence type="predicted"/>
<dbReference type="CDD" id="cd00034">
    <property type="entry name" value="CSD"/>
    <property type="match status" value="1"/>
</dbReference>
<dbReference type="InterPro" id="IPR051219">
    <property type="entry name" value="Heterochromatin_chromo-domain"/>
</dbReference>
<protein>
    <submittedName>
        <fullName evidence="6">Umbrea</fullName>
    </submittedName>
</protein>
<dbReference type="PROSITE" id="PS50013">
    <property type="entry name" value="CHROMO_2"/>
    <property type="match status" value="1"/>
</dbReference>
<dbReference type="AlphaFoldDB" id="R9QYT4"/>
<dbReference type="InterPro" id="IPR008251">
    <property type="entry name" value="Chromo_shadow_dom"/>
</dbReference>
<dbReference type="GO" id="GO:0005634">
    <property type="term" value="C:nucleus"/>
    <property type="evidence" value="ECO:0007669"/>
    <property type="project" value="UniProtKB-SubCell"/>
</dbReference>
<comment type="subcellular location">
    <subcellularLocation>
        <location evidence="1">Nucleus</location>
    </subcellularLocation>
</comment>
<dbReference type="FunFam" id="2.40.50.40:FF:000031">
    <property type="entry name" value="Heterochromatin protein 1"/>
    <property type="match status" value="1"/>
</dbReference>
<feature type="compositionally biased region" description="Acidic residues" evidence="4">
    <location>
        <begin position="77"/>
        <end position="97"/>
    </location>
</feature>
<dbReference type="Gene3D" id="2.40.50.40">
    <property type="match status" value="1"/>
</dbReference>
<organism evidence="6">
    <name type="scientific">Drosophila pseudotakahashii</name>
    <dbReference type="NCBI Taxonomy" id="193234"/>
    <lineage>
        <taxon>Eukaryota</taxon>
        <taxon>Metazoa</taxon>
        <taxon>Ecdysozoa</taxon>
        <taxon>Arthropoda</taxon>
        <taxon>Hexapoda</taxon>
        <taxon>Insecta</taxon>
        <taxon>Pterygota</taxon>
        <taxon>Neoptera</taxon>
        <taxon>Endopterygota</taxon>
        <taxon>Diptera</taxon>
        <taxon>Brachycera</taxon>
        <taxon>Muscomorpha</taxon>
        <taxon>Ephydroidea</taxon>
        <taxon>Drosophilidae</taxon>
        <taxon>Drosophila</taxon>
        <taxon>Sophophora</taxon>
    </lineage>
</organism>
<dbReference type="InterPro" id="IPR016197">
    <property type="entry name" value="Chromo-like_dom_sf"/>
</dbReference>
<evidence type="ECO:0000313" key="6">
    <source>
        <dbReference type="EMBL" id="AGG11734.1"/>
    </source>
</evidence>
<evidence type="ECO:0000256" key="1">
    <source>
        <dbReference type="ARBA" id="ARBA00004123"/>
    </source>
</evidence>
<dbReference type="EMBL" id="KC660096">
    <property type="protein sequence ID" value="AGG11734.1"/>
    <property type="molecule type" value="Genomic_DNA"/>
</dbReference>
<accession>R9QYT4</accession>
<evidence type="ECO:0000256" key="2">
    <source>
        <dbReference type="ARBA" id="ARBA00022737"/>
    </source>
</evidence>